<name>A0AAD7TIN1_9APHY</name>
<dbReference type="InterPro" id="IPR001279">
    <property type="entry name" value="Metallo-B-lactamas"/>
</dbReference>
<evidence type="ECO:0000256" key="3">
    <source>
        <dbReference type="ARBA" id="ARBA00022723"/>
    </source>
</evidence>
<gene>
    <name evidence="7" type="ORF">ONZ51_g11752</name>
</gene>
<dbReference type="InterPro" id="IPR036866">
    <property type="entry name" value="RibonucZ/Hydroxyglut_hydro"/>
</dbReference>
<feature type="domain" description="Metallo-beta-lactamase" evidence="6">
    <location>
        <begin position="43"/>
        <end position="275"/>
    </location>
</feature>
<keyword evidence="3" id="KW-0479">Metal-binding</keyword>
<dbReference type="PANTHER" id="PTHR42978">
    <property type="entry name" value="QUORUM-QUENCHING LACTONASE YTNP-RELATED-RELATED"/>
    <property type="match status" value="1"/>
</dbReference>
<dbReference type="PANTHER" id="PTHR42978:SF2">
    <property type="entry name" value="102 KBASES UNSTABLE REGION: FROM 1 TO 119443"/>
    <property type="match status" value="1"/>
</dbReference>
<keyword evidence="4" id="KW-0378">Hydrolase</keyword>
<dbReference type="SUPFAM" id="SSF56281">
    <property type="entry name" value="Metallo-hydrolase/oxidoreductase"/>
    <property type="match status" value="1"/>
</dbReference>
<dbReference type="AlphaFoldDB" id="A0AAD7TIN1"/>
<dbReference type="Gene3D" id="3.60.15.10">
    <property type="entry name" value="Ribonuclease Z/Hydroxyacylglutathione hydrolase-like"/>
    <property type="match status" value="1"/>
</dbReference>
<evidence type="ECO:0000256" key="5">
    <source>
        <dbReference type="ARBA" id="ARBA00022833"/>
    </source>
</evidence>
<sequence>MSLPAPSENQAFCHVSALIAGSVDFPLAWVLDGVSEDKRAIAPALCFLLRRSTKKDETFLFDLGIRSDWQNLPPAGLKHLVDRLGFRISVPQDAVGALAKGGLKPTDITYLCYSHLHFDHTGDSKPFTNSTVLVGAGARPLLENAYPKNPDSPLSADVVPEGRTRFLDPSDWPPLGPFPHALDFYGDGSLYIVDAGSGHFPGHVNLLARTSADGGWIYLAGDSAHHWDLITGKGKIAKTEHFGCAHLNPAASEEHIARIRELMEKNSRVRVLLAHDEPWYSENKDGPAFWPGEIPSL</sequence>
<proteinExistence type="inferred from homology"/>
<dbReference type="GO" id="GO:0016787">
    <property type="term" value="F:hydrolase activity"/>
    <property type="evidence" value="ECO:0007669"/>
    <property type="project" value="UniProtKB-KW"/>
</dbReference>
<dbReference type="EMBL" id="JAPEVG010000601">
    <property type="protein sequence ID" value="KAJ8457068.1"/>
    <property type="molecule type" value="Genomic_DNA"/>
</dbReference>
<evidence type="ECO:0000256" key="2">
    <source>
        <dbReference type="ARBA" id="ARBA00007749"/>
    </source>
</evidence>
<protein>
    <recommendedName>
        <fullName evidence="6">Metallo-beta-lactamase domain-containing protein</fullName>
    </recommendedName>
</protein>
<keyword evidence="5" id="KW-0862">Zinc</keyword>
<comment type="similarity">
    <text evidence="2">Belongs to the metallo-beta-lactamase superfamily.</text>
</comment>
<evidence type="ECO:0000313" key="7">
    <source>
        <dbReference type="EMBL" id="KAJ8457068.1"/>
    </source>
</evidence>
<dbReference type="CDD" id="cd07730">
    <property type="entry name" value="metallo-hydrolase-like_MBL-fold"/>
    <property type="match status" value="1"/>
</dbReference>
<dbReference type="Pfam" id="PF00753">
    <property type="entry name" value="Lactamase_B"/>
    <property type="match status" value="1"/>
</dbReference>
<reference evidence="7" key="1">
    <citation type="submission" date="2022-11" db="EMBL/GenBank/DDBJ databases">
        <title>Genome Sequence of Cubamyces cubensis.</title>
        <authorList>
            <person name="Buettner E."/>
        </authorList>
    </citation>
    <scope>NUCLEOTIDE SEQUENCE</scope>
    <source>
        <strain evidence="7">MPL-01</strain>
    </source>
</reference>
<accession>A0AAD7TIN1</accession>
<comment type="caution">
    <text evidence="7">The sequence shown here is derived from an EMBL/GenBank/DDBJ whole genome shotgun (WGS) entry which is preliminary data.</text>
</comment>
<evidence type="ECO:0000313" key="8">
    <source>
        <dbReference type="Proteomes" id="UP001215151"/>
    </source>
</evidence>
<evidence type="ECO:0000256" key="1">
    <source>
        <dbReference type="ARBA" id="ARBA00001947"/>
    </source>
</evidence>
<dbReference type="InterPro" id="IPR051013">
    <property type="entry name" value="MBL_superfamily_lactonases"/>
</dbReference>
<dbReference type="SMART" id="SM00849">
    <property type="entry name" value="Lactamase_B"/>
    <property type="match status" value="1"/>
</dbReference>
<dbReference type="GO" id="GO:0046872">
    <property type="term" value="F:metal ion binding"/>
    <property type="evidence" value="ECO:0007669"/>
    <property type="project" value="UniProtKB-KW"/>
</dbReference>
<comment type="cofactor">
    <cofactor evidence="1">
        <name>Zn(2+)</name>
        <dbReference type="ChEBI" id="CHEBI:29105"/>
    </cofactor>
</comment>
<evidence type="ECO:0000256" key="4">
    <source>
        <dbReference type="ARBA" id="ARBA00022801"/>
    </source>
</evidence>
<keyword evidence="8" id="KW-1185">Reference proteome</keyword>
<dbReference type="Proteomes" id="UP001215151">
    <property type="component" value="Unassembled WGS sequence"/>
</dbReference>
<organism evidence="7 8">
    <name type="scientific">Trametes cubensis</name>
    <dbReference type="NCBI Taxonomy" id="1111947"/>
    <lineage>
        <taxon>Eukaryota</taxon>
        <taxon>Fungi</taxon>
        <taxon>Dikarya</taxon>
        <taxon>Basidiomycota</taxon>
        <taxon>Agaricomycotina</taxon>
        <taxon>Agaricomycetes</taxon>
        <taxon>Polyporales</taxon>
        <taxon>Polyporaceae</taxon>
        <taxon>Trametes</taxon>
    </lineage>
</organism>
<evidence type="ECO:0000259" key="6">
    <source>
        <dbReference type="SMART" id="SM00849"/>
    </source>
</evidence>